<evidence type="ECO:0000313" key="3">
    <source>
        <dbReference type="EMBL" id="PSR74310.1"/>
    </source>
</evidence>
<comment type="caution">
    <text evidence="3">The sequence shown here is derived from an EMBL/GenBank/DDBJ whole genome shotgun (WGS) entry which is preliminary data.</text>
</comment>
<evidence type="ECO:0000256" key="1">
    <source>
        <dbReference type="SAM" id="MobiDB-lite"/>
    </source>
</evidence>
<dbReference type="AlphaFoldDB" id="A0A2R6NPB6"/>
<evidence type="ECO:0000259" key="2">
    <source>
        <dbReference type="SMART" id="SM00382"/>
    </source>
</evidence>
<proteinExistence type="predicted"/>
<dbReference type="InterPro" id="IPR027417">
    <property type="entry name" value="P-loop_NTPase"/>
</dbReference>
<dbReference type="OrthoDB" id="10042665at2759"/>
<dbReference type="Pfam" id="PF22942">
    <property type="entry name" value="DUF7025"/>
    <property type="match status" value="1"/>
</dbReference>
<organism evidence="3 4">
    <name type="scientific">Hermanssonia centrifuga</name>
    <dbReference type="NCBI Taxonomy" id="98765"/>
    <lineage>
        <taxon>Eukaryota</taxon>
        <taxon>Fungi</taxon>
        <taxon>Dikarya</taxon>
        <taxon>Basidiomycota</taxon>
        <taxon>Agaricomycotina</taxon>
        <taxon>Agaricomycetes</taxon>
        <taxon>Polyporales</taxon>
        <taxon>Meruliaceae</taxon>
        <taxon>Hermanssonia</taxon>
    </lineage>
</organism>
<dbReference type="SUPFAM" id="SSF52540">
    <property type="entry name" value="P-loop containing nucleoside triphosphate hydrolases"/>
    <property type="match status" value="1"/>
</dbReference>
<name>A0A2R6NPB6_9APHY</name>
<feature type="compositionally biased region" description="Polar residues" evidence="1">
    <location>
        <begin position="1"/>
        <end position="25"/>
    </location>
</feature>
<dbReference type="STRING" id="98765.A0A2R6NPB6"/>
<dbReference type="InterPro" id="IPR054289">
    <property type="entry name" value="DUF7025"/>
</dbReference>
<keyword evidence="4" id="KW-1185">Reference proteome</keyword>
<protein>
    <recommendedName>
        <fullName evidence="2">AAA+ ATPase domain-containing protein</fullName>
    </recommendedName>
</protein>
<feature type="region of interest" description="Disordered" evidence="1">
    <location>
        <begin position="1"/>
        <end position="27"/>
    </location>
</feature>
<dbReference type="EMBL" id="MLYV02000996">
    <property type="protein sequence ID" value="PSR74310.1"/>
    <property type="molecule type" value="Genomic_DNA"/>
</dbReference>
<dbReference type="GO" id="GO:0005524">
    <property type="term" value="F:ATP binding"/>
    <property type="evidence" value="ECO:0007669"/>
    <property type="project" value="InterPro"/>
</dbReference>
<dbReference type="Proteomes" id="UP000186601">
    <property type="component" value="Unassembled WGS sequence"/>
</dbReference>
<dbReference type="GO" id="GO:0016887">
    <property type="term" value="F:ATP hydrolysis activity"/>
    <property type="evidence" value="ECO:0007669"/>
    <property type="project" value="InterPro"/>
</dbReference>
<dbReference type="Pfam" id="PF00004">
    <property type="entry name" value="AAA"/>
    <property type="match status" value="1"/>
</dbReference>
<feature type="domain" description="AAA+ ATPase" evidence="2">
    <location>
        <begin position="497"/>
        <end position="624"/>
    </location>
</feature>
<gene>
    <name evidence="3" type="ORF">PHLCEN_2v9927</name>
</gene>
<accession>A0A2R6NPB6</accession>
<dbReference type="SMART" id="SM00382">
    <property type="entry name" value="AAA"/>
    <property type="match status" value="1"/>
</dbReference>
<dbReference type="Gene3D" id="3.40.50.300">
    <property type="entry name" value="P-loop containing nucleotide triphosphate hydrolases"/>
    <property type="match status" value="1"/>
</dbReference>
<sequence>MPSTPINSGPTTRRSGSNTGDTNATHAIPLIRSWRSVSKNWKRISSKSKHDAAIPPLPVDPIKPSQALSSYDLTNLELSANRIRSKWVQKKQCYVIEPDDEGDNEGGDGPPSYPPTHIVTVFRTFSPSPGNPNVLSISKKIHVWSPYLVESVKAVMKDYMSISWTAKPVVLDPDDILVFLSQFEEHLYLLQMKGKDGNVKGRAEVISHLTYFLDFIGKEYENTLTTLGSLLEERKISFAFVWGAFLPGTILITTCGITGEPLAVRLRTCVRQCATHREAEHWALKCEFVDVNKGLPGYAKLVVKIYDFPGAKSITDLPAFPMNPYVEENQRGELYERLIKRGQRLWDLSSRSWSHNNYNAIAYSAVGASKINVKSRIVLDRERYIQYAYGDPLPTVKRDLDRKSLDQKILSAKADARRVDMSVDELLLMPAELYGFSLGDRKWLVFNVEDVDDIHWNLEAFEYLDLLDDKKEIVQTLIESHTQKAAIFDDFVPGKGLGLIFALHGPPGAGKTLTAEATSEVARSPLYMVGAGDLGTTAHELDGALTTIFTLASAWKAIVLIDEADVFLERRDVHDLVRNSMVAVFLRQLEYYTGILILTTNRLGTIDHAMKSRIHISLRYDPLNMETRSRLWQAFLKKAGLQSGEDNIVDAELMKELCQRPLNGREIKNTIKTATIFASYHGRAVGVRDVLRIVQTTDDLSEVNEG</sequence>
<dbReference type="InterPro" id="IPR003959">
    <property type="entry name" value="ATPase_AAA_core"/>
</dbReference>
<reference evidence="3 4" key="1">
    <citation type="submission" date="2018-02" db="EMBL/GenBank/DDBJ databases">
        <title>Genome sequence of the basidiomycete white-rot fungus Phlebia centrifuga.</title>
        <authorList>
            <person name="Granchi Z."/>
            <person name="Peng M."/>
            <person name="de Vries R.P."/>
            <person name="Hilden K."/>
            <person name="Makela M.R."/>
            <person name="Grigoriev I."/>
            <person name="Riley R."/>
        </authorList>
    </citation>
    <scope>NUCLEOTIDE SEQUENCE [LARGE SCALE GENOMIC DNA]</scope>
    <source>
        <strain evidence="3 4">FBCC195</strain>
    </source>
</reference>
<dbReference type="PANTHER" id="PTHR46411:SF3">
    <property type="entry name" value="AAA+ ATPASE DOMAIN-CONTAINING PROTEIN"/>
    <property type="match status" value="1"/>
</dbReference>
<evidence type="ECO:0000313" key="4">
    <source>
        <dbReference type="Proteomes" id="UP000186601"/>
    </source>
</evidence>
<dbReference type="InterPro" id="IPR003593">
    <property type="entry name" value="AAA+_ATPase"/>
</dbReference>
<dbReference type="PANTHER" id="PTHR46411">
    <property type="entry name" value="FAMILY ATPASE, PUTATIVE-RELATED"/>
    <property type="match status" value="1"/>
</dbReference>